<evidence type="ECO:0000256" key="3">
    <source>
        <dbReference type="ARBA" id="ARBA00022763"/>
    </source>
</evidence>
<dbReference type="InterPro" id="IPR003738">
    <property type="entry name" value="SRAP"/>
</dbReference>
<organism evidence="9">
    <name type="scientific">uncultured Dysgonomonas sp</name>
    <dbReference type="NCBI Taxonomy" id="206096"/>
    <lineage>
        <taxon>Bacteria</taxon>
        <taxon>Pseudomonadati</taxon>
        <taxon>Bacteroidota</taxon>
        <taxon>Bacteroidia</taxon>
        <taxon>Bacteroidales</taxon>
        <taxon>Dysgonomonadaceae</taxon>
        <taxon>Dysgonomonas</taxon>
        <taxon>environmental samples</taxon>
    </lineage>
</organism>
<dbReference type="EC" id="3.4.-.-" evidence="8"/>
<dbReference type="SUPFAM" id="SSF143081">
    <property type="entry name" value="BB1717-like"/>
    <property type="match status" value="1"/>
</dbReference>
<dbReference type="EMBL" id="FLUL01000001">
    <property type="protein sequence ID" value="SBV94748.1"/>
    <property type="molecule type" value="Genomic_DNA"/>
</dbReference>
<keyword evidence="6" id="KW-0238">DNA-binding</keyword>
<dbReference type="PANTHER" id="PTHR13604">
    <property type="entry name" value="DC12-RELATED"/>
    <property type="match status" value="1"/>
</dbReference>
<dbReference type="RefSeq" id="WP_296947351.1">
    <property type="nucleotide sequence ID" value="NZ_LT599021.1"/>
</dbReference>
<dbReference type="GO" id="GO:0006508">
    <property type="term" value="P:proteolysis"/>
    <property type="evidence" value="ECO:0007669"/>
    <property type="project" value="UniProtKB-KW"/>
</dbReference>
<comment type="similarity">
    <text evidence="1 8">Belongs to the SOS response-associated peptidase family.</text>
</comment>
<dbReference type="GO" id="GO:0003697">
    <property type="term" value="F:single-stranded DNA binding"/>
    <property type="evidence" value="ECO:0007669"/>
    <property type="project" value="InterPro"/>
</dbReference>
<gene>
    <name evidence="9" type="ORF">KL86DYS2_10784</name>
</gene>
<evidence type="ECO:0000256" key="1">
    <source>
        <dbReference type="ARBA" id="ARBA00008136"/>
    </source>
</evidence>
<keyword evidence="3" id="KW-0227">DNA damage</keyword>
<reference evidence="9" key="1">
    <citation type="submission" date="2016-04" db="EMBL/GenBank/DDBJ databases">
        <authorList>
            <person name="Evans L.H."/>
            <person name="Alamgir A."/>
            <person name="Owens N."/>
            <person name="Weber N.D."/>
            <person name="Virtaneva K."/>
            <person name="Barbian K."/>
            <person name="Babar A."/>
            <person name="Rosenke K."/>
        </authorList>
    </citation>
    <scope>NUCLEOTIDE SEQUENCE</scope>
    <source>
        <strain evidence="9">86-2</strain>
    </source>
</reference>
<dbReference type="GO" id="GO:0008233">
    <property type="term" value="F:peptidase activity"/>
    <property type="evidence" value="ECO:0007669"/>
    <property type="project" value="UniProtKB-KW"/>
</dbReference>
<evidence type="ECO:0000256" key="2">
    <source>
        <dbReference type="ARBA" id="ARBA00022670"/>
    </source>
</evidence>
<accession>A0A212J5L3</accession>
<dbReference type="GO" id="GO:0106300">
    <property type="term" value="P:protein-DNA covalent cross-linking repair"/>
    <property type="evidence" value="ECO:0007669"/>
    <property type="project" value="InterPro"/>
</dbReference>
<protein>
    <recommendedName>
        <fullName evidence="8">Abasic site processing protein</fullName>
        <ecNumber evidence="8">3.4.-.-</ecNumber>
    </recommendedName>
</protein>
<dbReference type="AlphaFoldDB" id="A0A212J5L3"/>
<evidence type="ECO:0000256" key="5">
    <source>
        <dbReference type="ARBA" id="ARBA00023124"/>
    </source>
</evidence>
<dbReference type="Pfam" id="PF02586">
    <property type="entry name" value="SRAP"/>
    <property type="match status" value="1"/>
</dbReference>
<dbReference type="PANTHER" id="PTHR13604:SF0">
    <property type="entry name" value="ABASIC SITE PROCESSING PROTEIN HMCES"/>
    <property type="match status" value="1"/>
</dbReference>
<sequence>MCFHNSMSAKAKKLAARYNLKTDIVEIYKEILEENYHVNAFTHPLYPIVTGDSQLQAFHWGLVPFWVKSEEQAKEIENMTINAKADTVFEKPSFRHSIMSKRCIVPSTGFFEWRHEGKDKVPYFIQVINEEIFSMAGIFDVWNNPQTGEIYHSFSIITSEANSLMEYIHNKKKRMPVILSPEDEKRWIDPNLNKEDIKDLLKPFDADKMNAYIINKDFLRKNSKDKSIIEAA</sequence>
<dbReference type="InterPro" id="IPR036590">
    <property type="entry name" value="SRAP-like"/>
</dbReference>
<name>A0A212J5L3_9BACT</name>
<keyword evidence="7" id="KW-0456">Lyase</keyword>
<keyword evidence="5" id="KW-0190">Covalent protein-DNA linkage</keyword>
<dbReference type="GO" id="GO:0016829">
    <property type="term" value="F:lyase activity"/>
    <property type="evidence" value="ECO:0007669"/>
    <property type="project" value="UniProtKB-KW"/>
</dbReference>
<dbReference type="Gene3D" id="3.90.1680.10">
    <property type="entry name" value="SOS response associated peptidase-like"/>
    <property type="match status" value="1"/>
</dbReference>
<evidence type="ECO:0000256" key="6">
    <source>
        <dbReference type="ARBA" id="ARBA00023125"/>
    </source>
</evidence>
<keyword evidence="2 8" id="KW-0645">Protease</keyword>
<proteinExistence type="inferred from homology"/>
<evidence type="ECO:0000313" key="9">
    <source>
        <dbReference type="EMBL" id="SBV94748.1"/>
    </source>
</evidence>
<evidence type="ECO:0000256" key="4">
    <source>
        <dbReference type="ARBA" id="ARBA00022801"/>
    </source>
</evidence>
<evidence type="ECO:0000256" key="8">
    <source>
        <dbReference type="RuleBase" id="RU364100"/>
    </source>
</evidence>
<evidence type="ECO:0000256" key="7">
    <source>
        <dbReference type="ARBA" id="ARBA00023239"/>
    </source>
</evidence>
<keyword evidence="4 8" id="KW-0378">Hydrolase</keyword>